<dbReference type="Gene3D" id="3.90.25.10">
    <property type="entry name" value="UDP-galactose 4-epimerase, domain 1"/>
    <property type="match status" value="1"/>
</dbReference>
<accession>A0A4Q9JUH2</accession>
<comment type="similarity">
    <text evidence="1 5">Belongs to the NAD(P)-dependent epimerase/dehydratase family. Fucose synthase subfamily.</text>
</comment>
<dbReference type="EMBL" id="QPGR01000006">
    <property type="protein sequence ID" value="TBR81311.1"/>
    <property type="molecule type" value="Genomic_DNA"/>
</dbReference>
<organism evidence="7 8">
    <name type="scientific">Campylobacter novaezeelandiae</name>
    <dbReference type="NCBI Taxonomy" id="2267891"/>
    <lineage>
        <taxon>Bacteria</taxon>
        <taxon>Pseudomonadati</taxon>
        <taxon>Campylobacterota</taxon>
        <taxon>Epsilonproteobacteria</taxon>
        <taxon>Campylobacterales</taxon>
        <taxon>Campylobacteraceae</taxon>
        <taxon>Campylobacter</taxon>
    </lineage>
</organism>
<comment type="catalytic activity">
    <reaction evidence="5">
        <text>GDP-beta-L-fucose + NADP(+) = GDP-4-dehydro-alpha-D-rhamnose + NADPH + H(+)</text>
        <dbReference type="Rhea" id="RHEA:18885"/>
        <dbReference type="ChEBI" id="CHEBI:15378"/>
        <dbReference type="ChEBI" id="CHEBI:57273"/>
        <dbReference type="ChEBI" id="CHEBI:57783"/>
        <dbReference type="ChEBI" id="CHEBI:57964"/>
        <dbReference type="ChEBI" id="CHEBI:58349"/>
        <dbReference type="EC" id="1.1.1.271"/>
    </reaction>
</comment>
<feature type="binding site" evidence="5">
    <location>
        <position position="187"/>
    </location>
    <ligand>
        <name>substrate</name>
    </ligand>
</feature>
<dbReference type="HAMAP" id="MF_00956">
    <property type="entry name" value="GDP_fucose_synth"/>
    <property type="match status" value="1"/>
</dbReference>
<dbReference type="EC" id="1.1.1.271" evidence="5"/>
<gene>
    <name evidence="5" type="primary">fcl</name>
    <name evidence="7" type="ORF">DU473_04270</name>
</gene>
<feature type="binding site" evidence="5">
    <location>
        <position position="310"/>
    </location>
    <ligand>
        <name>substrate</name>
    </ligand>
</feature>
<comment type="caution">
    <text evidence="5">Lacks conserved residue(s) required for the propagation of feature annotation.</text>
</comment>
<feature type="binding site" evidence="5">
    <location>
        <begin position="11"/>
        <end position="17"/>
    </location>
    <ligand>
        <name>NADP(+)</name>
        <dbReference type="ChEBI" id="CHEBI:58349"/>
    </ligand>
</feature>
<feature type="domain" description="NAD-dependent epimerase/dehydratase" evidence="6">
    <location>
        <begin position="223"/>
        <end position="260"/>
    </location>
</feature>
<evidence type="ECO:0000256" key="1">
    <source>
        <dbReference type="ARBA" id="ARBA00005959"/>
    </source>
</evidence>
<evidence type="ECO:0000313" key="7">
    <source>
        <dbReference type="EMBL" id="TBR81311.1"/>
    </source>
</evidence>
<keyword evidence="8" id="KW-1185">Reference proteome</keyword>
<dbReference type="RefSeq" id="WP_131186586.1">
    <property type="nucleotide sequence ID" value="NZ_QPGR01000006.1"/>
</dbReference>
<keyword evidence="4 5" id="KW-0413">Isomerase</keyword>
<dbReference type="InterPro" id="IPR001509">
    <property type="entry name" value="Epimerase_deHydtase"/>
</dbReference>
<keyword evidence="2 5" id="KW-0521">NADP</keyword>
<dbReference type="SUPFAM" id="SSF51735">
    <property type="entry name" value="NAD(P)-binding Rossmann-fold domains"/>
    <property type="match status" value="1"/>
</dbReference>
<dbReference type="Gene3D" id="3.40.50.720">
    <property type="entry name" value="NAD(P)-binding Rossmann-like Domain"/>
    <property type="match status" value="1"/>
</dbReference>
<comment type="function">
    <text evidence="5">Catalyzes the two-step NADP-dependent conversion of GDP-4-dehydro-6-deoxy-D-mannose to GDP-fucose, involving an epimerase and a reductase reaction.</text>
</comment>
<name>A0A4Q9JUH2_9BACT</name>
<feature type="domain" description="NAD-dependent epimerase/dehydratase" evidence="6">
    <location>
        <begin position="7"/>
        <end position="197"/>
    </location>
</feature>
<evidence type="ECO:0000313" key="8">
    <source>
        <dbReference type="Proteomes" id="UP000292583"/>
    </source>
</evidence>
<dbReference type="GO" id="GO:0070401">
    <property type="term" value="F:NADP+ binding"/>
    <property type="evidence" value="ECO:0007669"/>
    <property type="project" value="UniProtKB-UniRule"/>
</dbReference>
<dbReference type="OrthoDB" id="9811425at2"/>
<dbReference type="Proteomes" id="UP000292583">
    <property type="component" value="Unassembled WGS sequence"/>
</dbReference>
<feature type="active site" description="Proton donor/acceptor" evidence="5">
    <location>
        <position position="136"/>
    </location>
</feature>
<evidence type="ECO:0000256" key="3">
    <source>
        <dbReference type="ARBA" id="ARBA00023002"/>
    </source>
</evidence>
<feature type="binding site" evidence="5">
    <location>
        <position position="140"/>
    </location>
    <ligand>
        <name>NADP(+)</name>
        <dbReference type="ChEBI" id="CHEBI:58349"/>
    </ligand>
</feature>
<comment type="pathway">
    <text evidence="5">Nucleotide-sugar biosynthesis; GDP-L-fucose biosynthesis via de novo pathway; GDP-L-fucose from GDP-alpha-D-mannose: step 2/2.</text>
</comment>
<protein>
    <recommendedName>
        <fullName evidence="5">GDP-L-fucose synthase</fullName>
        <ecNumber evidence="5">1.1.1.271</ecNumber>
    </recommendedName>
    <alternativeName>
        <fullName evidence="5">GDP-4-keto-6-deoxy-D-mannose-3,5-epimerase-4-reductase</fullName>
    </alternativeName>
</protein>
<feature type="binding site" evidence="5">
    <location>
        <position position="238"/>
    </location>
    <ligand>
        <name>substrate</name>
    </ligand>
</feature>
<dbReference type="InterPro" id="IPR028614">
    <property type="entry name" value="GDP_fucose/colitose_synth"/>
</dbReference>
<keyword evidence="3 5" id="KW-0560">Oxidoreductase</keyword>
<dbReference type="AlphaFoldDB" id="A0A4Q9JUH2"/>
<sequence length="353" mass="40428">MQKDSKIYIAGHRGTAGSALVENLQKRGFDNLILKTRTELDLTNQKAVNEFFEREKPEFVFLCAVLPCGAANVAQRADFIYENLMIQNNIIHSSYLNKVKKLIFFGSGYMYPEFCQNPLKEEYLFKGDLEYGACSFGVAKIAGAIMCESYNIQYGTNFITLALNNLYGTRANFDFEKSRVLPALLRKFHLAKLLEIGNEKELLKDLNLKTLDEAKTYLSRYGVEKESVEIWGSGKVRREFIHSDDLADAAIYVMQNIDFKDLCKHDEKNIKNTHINIGTGIDYTIKEVALIIKDIVGFKGNLVFNTNRPDSSMDRLMDCSKINALGWKHKIDLKEGIAMMYEWYKNNYKENLS</sequence>
<feature type="site" description="Important for catalytic activity" evidence="5">
    <location>
        <position position="107"/>
    </location>
</feature>
<feature type="binding site" evidence="5">
    <location>
        <position position="231"/>
    </location>
    <ligand>
        <name>substrate</name>
    </ligand>
</feature>
<keyword evidence="5" id="KW-0511">Multifunctional enzyme</keyword>
<dbReference type="InterPro" id="IPR036291">
    <property type="entry name" value="NAD(P)-bd_dom_sf"/>
</dbReference>
<dbReference type="Pfam" id="PF01370">
    <property type="entry name" value="Epimerase"/>
    <property type="match status" value="2"/>
</dbReference>
<reference evidence="7 8" key="1">
    <citation type="submission" date="2018-07" db="EMBL/GenBank/DDBJ databases">
        <title>Campylobacter zealandensis sp. nov., isolated from birds and water in New Zealand.</title>
        <authorList>
            <person name="Wilkinson D.A."/>
            <person name="Biggs P.J."/>
            <person name="French N.P."/>
            <person name="Midwinter A.C."/>
        </authorList>
    </citation>
    <scope>NUCLEOTIDE SEQUENCE [LARGE SCALE GENOMIC DNA]</scope>
    <source>
        <strain evidence="7 8">B423b</strain>
    </source>
</reference>
<dbReference type="CDD" id="cd05239">
    <property type="entry name" value="GDP_FS_SDR_e"/>
    <property type="match status" value="1"/>
</dbReference>
<dbReference type="UniPathway" id="UPA00128">
    <property type="reaction ID" value="UER00191"/>
</dbReference>
<dbReference type="GO" id="GO:0042351">
    <property type="term" value="P:'de novo' GDP-L-fucose biosynthetic process"/>
    <property type="evidence" value="ECO:0007669"/>
    <property type="project" value="UniProtKB-UniRule"/>
</dbReference>
<evidence type="ECO:0000256" key="2">
    <source>
        <dbReference type="ARBA" id="ARBA00022857"/>
    </source>
</evidence>
<dbReference type="PANTHER" id="PTHR43238:SF1">
    <property type="entry name" value="GDP-L-FUCOSE SYNTHASE"/>
    <property type="match status" value="1"/>
</dbReference>
<evidence type="ECO:0000259" key="6">
    <source>
        <dbReference type="Pfam" id="PF01370"/>
    </source>
</evidence>
<dbReference type="PANTHER" id="PTHR43238">
    <property type="entry name" value="GDP-L-FUCOSE SYNTHASE"/>
    <property type="match status" value="1"/>
</dbReference>
<evidence type="ECO:0000256" key="5">
    <source>
        <dbReference type="HAMAP-Rule" id="MF_00956"/>
    </source>
</evidence>
<proteinExistence type="inferred from homology"/>
<dbReference type="GO" id="GO:0050577">
    <property type="term" value="F:GDP-L-fucose synthase activity"/>
    <property type="evidence" value="ECO:0007669"/>
    <property type="project" value="UniProtKB-UniRule"/>
</dbReference>
<comment type="caution">
    <text evidence="7">The sequence shown here is derived from an EMBL/GenBank/DDBJ whole genome shotgun (WGS) entry which is preliminary data.</text>
</comment>
<dbReference type="GO" id="GO:0016853">
    <property type="term" value="F:isomerase activity"/>
    <property type="evidence" value="ECO:0007669"/>
    <property type="project" value="UniProtKB-KW"/>
</dbReference>
<evidence type="ECO:0000256" key="4">
    <source>
        <dbReference type="ARBA" id="ARBA00023235"/>
    </source>
</evidence>